<dbReference type="GO" id="GO:0031410">
    <property type="term" value="C:cytoplasmic vesicle"/>
    <property type="evidence" value="ECO:0000318"/>
    <property type="project" value="GO_Central"/>
</dbReference>
<dbReference type="GO" id="GO:0042803">
    <property type="term" value="F:protein homodimerization activity"/>
    <property type="evidence" value="ECO:0000266"/>
    <property type="project" value="RGD"/>
</dbReference>
<dbReference type="InterPro" id="IPR027417">
    <property type="entry name" value="P-loop_NTPase"/>
</dbReference>
<dbReference type="Proteomes" id="UP000002494">
    <property type="component" value="Chromosome 2"/>
</dbReference>
<evidence type="ECO:0000256" key="1">
    <source>
        <dbReference type="ARBA" id="ARBA00022588"/>
    </source>
</evidence>
<dbReference type="GO" id="GO:0005525">
    <property type="term" value="F:GTP binding"/>
    <property type="evidence" value="ECO:0000318"/>
    <property type="project" value="GO_Central"/>
</dbReference>
<dbReference type="AGR" id="RGD:1597766"/>
<reference evidence="9" key="2">
    <citation type="submission" date="2025-08" db="UniProtKB">
        <authorList>
            <consortium name="Ensembl"/>
        </authorList>
    </citation>
    <scope>IDENTIFICATION</scope>
    <source>
        <strain evidence="9">Brown Norway</strain>
    </source>
</reference>
<evidence type="ECO:0000256" key="6">
    <source>
        <dbReference type="PROSITE-ProRule" id="PRU01052"/>
    </source>
</evidence>
<dbReference type="STRING" id="10116.ENSRNOP00000044805"/>
<reference evidence="9" key="1">
    <citation type="submission" date="2024-01" db="EMBL/GenBank/DDBJ databases">
        <title>GRCr8: a new rat reference genome assembly contstructed from accurate long reads and long range scaffolding.</title>
        <authorList>
            <person name="Doris P.A."/>
            <person name="Kalbfleisch T."/>
            <person name="Li K."/>
            <person name="Howe K."/>
            <person name="Wood J."/>
        </authorList>
    </citation>
    <scope>NUCLEOTIDE SEQUENCE [LARGE SCALE GENOMIC DNA]</scope>
    <source>
        <strain evidence="9">Brown Norway</strain>
    </source>
</reference>
<dbReference type="GO" id="GO:0071347">
    <property type="term" value="P:cellular response to interleukin-1"/>
    <property type="evidence" value="ECO:0000266"/>
    <property type="project" value="RGD"/>
</dbReference>
<dbReference type="SUPFAM" id="SSF48340">
    <property type="entry name" value="Interferon-induced guanylate-binding protein 1 (GBP1), C-terminal domain"/>
    <property type="match status" value="1"/>
</dbReference>
<dbReference type="Bgee" id="ENSRNOG00000036885">
    <property type="expression patterns" value="Expressed in colon and 4 other cell types or tissues"/>
</dbReference>
<dbReference type="VEuPathDB" id="HostDB:ENSRNOG00000036885"/>
<dbReference type="RGD" id="1597766">
    <property type="gene designation" value="Gbp3"/>
</dbReference>
<dbReference type="GeneTree" id="ENSGT00940000156840"/>
<accession>D3ZJ56</accession>
<dbReference type="CDD" id="cd16269">
    <property type="entry name" value="GBP_C"/>
    <property type="match status" value="1"/>
</dbReference>
<dbReference type="CDD" id="cd01851">
    <property type="entry name" value="GBP"/>
    <property type="match status" value="1"/>
</dbReference>
<evidence type="ECO:0000256" key="3">
    <source>
        <dbReference type="ARBA" id="ARBA00022801"/>
    </source>
</evidence>
<evidence type="ECO:0000256" key="2">
    <source>
        <dbReference type="ARBA" id="ARBA00022741"/>
    </source>
</evidence>
<feature type="domain" description="GB1/RHD3-type G" evidence="8">
    <location>
        <begin position="35"/>
        <end position="208"/>
    </location>
</feature>
<dbReference type="PROSITE" id="PS51715">
    <property type="entry name" value="G_GB1_RHD3"/>
    <property type="match status" value="2"/>
</dbReference>
<evidence type="ECO:0000259" key="8">
    <source>
        <dbReference type="PROSITE" id="PS51715"/>
    </source>
</evidence>
<dbReference type="Gene3D" id="1.20.1000.10">
    <property type="entry name" value="Guanylate-binding protein, C-terminal domain"/>
    <property type="match status" value="1"/>
</dbReference>
<dbReference type="GO" id="GO:0031347">
    <property type="term" value="P:regulation of defense response"/>
    <property type="evidence" value="ECO:0007669"/>
    <property type="project" value="UniProtKB-ARBA"/>
</dbReference>
<dbReference type="InParanoid" id="D3ZJ56"/>
<dbReference type="Pfam" id="PF02263">
    <property type="entry name" value="GBP"/>
    <property type="match status" value="2"/>
</dbReference>
<dbReference type="InterPro" id="IPR037684">
    <property type="entry name" value="GBP_C"/>
</dbReference>
<evidence type="ECO:0000313" key="11">
    <source>
        <dbReference type="RGD" id="1597766"/>
    </source>
</evidence>
<dbReference type="GO" id="GO:0003924">
    <property type="term" value="F:GTPase activity"/>
    <property type="evidence" value="ECO:0000318"/>
    <property type="project" value="GO_Central"/>
</dbReference>
<dbReference type="InterPro" id="IPR015894">
    <property type="entry name" value="Guanylate-bd_N"/>
</dbReference>
<evidence type="ECO:0000256" key="4">
    <source>
        <dbReference type="ARBA" id="ARBA00022859"/>
    </source>
</evidence>
<dbReference type="InterPro" id="IPR030386">
    <property type="entry name" value="G_GB1_RHD3_dom"/>
</dbReference>
<dbReference type="PANTHER" id="PTHR10751">
    <property type="entry name" value="GUANYLATE BINDING PROTEIN"/>
    <property type="match status" value="1"/>
</dbReference>
<keyword evidence="5" id="KW-0342">GTP-binding</keyword>
<dbReference type="Pfam" id="PF02841">
    <property type="entry name" value="GBP_C"/>
    <property type="match status" value="1"/>
</dbReference>
<organism evidence="9 10">
    <name type="scientific">Rattus norvegicus</name>
    <name type="common">Rat</name>
    <dbReference type="NCBI Taxonomy" id="10116"/>
    <lineage>
        <taxon>Eukaryota</taxon>
        <taxon>Metazoa</taxon>
        <taxon>Chordata</taxon>
        <taxon>Craniata</taxon>
        <taxon>Vertebrata</taxon>
        <taxon>Euteleostomi</taxon>
        <taxon>Mammalia</taxon>
        <taxon>Eutheria</taxon>
        <taxon>Euarchontoglires</taxon>
        <taxon>Glires</taxon>
        <taxon>Rodentia</taxon>
        <taxon>Myomorpha</taxon>
        <taxon>Muroidea</taxon>
        <taxon>Muridae</taxon>
        <taxon>Murinae</taxon>
        <taxon>Rattus</taxon>
    </lineage>
</organism>
<keyword evidence="2" id="KW-0547">Nucleotide-binding</keyword>
<name>D3ZJ56_RAT</name>
<dbReference type="GO" id="GO:0071346">
    <property type="term" value="P:cellular response to type II interferon"/>
    <property type="evidence" value="ECO:0000318"/>
    <property type="project" value="GO_Central"/>
</dbReference>
<evidence type="ECO:0000313" key="9">
    <source>
        <dbReference type="Ensembl" id="ENSRNOP00000044805.6"/>
    </source>
</evidence>
<evidence type="ECO:0000256" key="7">
    <source>
        <dbReference type="SAM" id="Coils"/>
    </source>
</evidence>
<comment type="similarity">
    <text evidence="6">Belongs to the TRAFAC class dynamin-like GTPase superfamily. GB1/RHD3 GTPase family.</text>
</comment>
<dbReference type="HOGENOM" id="CLU_018608_2_2_1"/>
<feature type="coiled-coil region" evidence="7">
    <location>
        <begin position="450"/>
        <end position="574"/>
    </location>
</feature>
<evidence type="ECO:0000313" key="10">
    <source>
        <dbReference type="Proteomes" id="UP000002494"/>
    </source>
</evidence>
<sequence>MALETCMPEPMCLIENVKGQLRANQKALEILSAITQPVVVIATVGLYRTGKSYLMNKLAGRKTGFSLGSTVQSHTTGIWMWCVPHPRKADHTLVLLDTEGLGDVEKGDNQNDCWIFALAILLSSTFVYNSMGAINQQAMDQLQYVTELTDRIRTTSSPHSNGVEASAEFVSFFPDFVWTLRDVTVKLEKDGKMLTADEYLDNSLKPKQEWKKLSELESLRDDELDSEFLQQAANFCSFIFSSSKAKRLPGGIQVNGARLEKLVLTYISAISSGHLPCMENAVLALAKVENSAAIQKAITHYDQQMCQKVQLPTDTLQELLDLHRTCEREAKDIFLRTSFKDEDHSFKKDLLAQLEKKWNGINNENMNKSSTRCSELLRDIFGPLEEAVINGAYSQPGGYLLYVEKREELKKKYLQEPKKGIQAEEILQEYLQSNAAVAEALLQRDQALTVKQKEIEVERAKAESAQATVRILEEVEKKHAQMMKEKERCHQERVRQLTENMERERAQVVEEQERILNLKLQEQKRLIKEGLKEESLRLKNEIQLMEQRNREKEAESAEAAMKMLEDMYKMDQKKMAQKGESHQEHVKQLPEEKKESPECQAVMAPGTMKAPMCLVENKNKQLFVNPRAIHILNNISQPVVVVAIVGMYRTGKSYLMNCLAGQNNGFPLGCTV</sequence>
<feature type="domain" description="GB1/RHD3-type G" evidence="8">
    <location>
        <begin position="636"/>
        <end position="672"/>
    </location>
</feature>
<keyword evidence="4" id="KW-0391">Immunity</keyword>
<protein>
    <submittedName>
        <fullName evidence="9">Guanylate binding protein 3</fullName>
    </submittedName>
</protein>
<dbReference type="InterPro" id="IPR003191">
    <property type="entry name" value="Guanylate-bd/ATL_C"/>
</dbReference>
<keyword evidence="3" id="KW-0378">Hydrolase</keyword>
<dbReference type="Ensembl" id="ENSRNOT00000040856.6">
    <property type="protein sequence ID" value="ENSRNOP00000044805.6"/>
    <property type="gene ID" value="ENSRNOG00000036885.5"/>
</dbReference>
<gene>
    <name evidence="9 11" type="primary">Gbp3</name>
    <name evidence="11" type="synonym">LOC685116</name>
</gene>
<dbReference type="SUPFAM" id="SSF52540">
    <property type="entry name" value="P-loop containing nucleoside triphosphate hydrolases"/>
    <property type="match status" value="2"/>
</dbReference>
<dbReference type="GO" id="GO:0042802">
    <property type="term" value="F:identical protein binding"/>
    <property type="evidence" value="ECO:0000266"/>
    <property type="project" value="RGD"/>
</dbReference>
<dbReference type="AlphaFoldDB" id="D3ZJ56"/>
<dbReference type="Gene3D" id="3.40.50.300">
    <property type="entry name" value="P-loop containing nucleotide triphosphate hydrolases"/>
    <property type="match status" value="2"/>
</dbReference>
<dbReference type="GO" id="GO:0005737">
    <property type="term" value="C:cytoplasm"/>
    <property type="evidence" value="ECO:0000266"/>
    <property type="project" value="RGD"/>
</dbReference>
<proteinExistence type="inferred from homology"/>
<dbReference type="InterPro" id="IPR036543">
    <property type="entry name" value="Guanylate-bd_C_sf"/>
</dbReference>
<keyword evidence="1" id="KW-0399">Innate immunity</keyword>
<keyword evidence="7" id="KW-0175">Coiled coil</keyword>
<evidence type="ECO:0000256" key="5">
    <source>
        <dbReference type="ARBA" id="ARBA00023134"/>
    </source>
</evidence>
<dbReference type="GO" id="GO:0005829">
    <property type="term" value="C:cytosol"/>
    <property type="evidence" value="ECO:0000266"/>
    <property type="project" value="RGD"/>
</dbReference>
<keyword evidence="10" id="KW-1185">Reference proteome</keyword>
<dbReference type="GO" id="GO:0071356">
    <property type="term" value="P:cellular response to tumor necrosis factor"/>
    <property type="evidence" value="ECO:0000266"/>
    <property type="project" value="RGD"/>
</dbReference>
<reference evidence="9" key="3">
    <citation type="submission" date="2025-09" db="UniProtKB">
        <authorList>
            <consortium name="Ensembl"/>
        </authorList>
    </citation>
    <scope>IDENTIFICATION</scope>
    <source>
        <strain evidence="9">Brown Norway</strain>
    </source>
</reference>
<dbReference type="OMA" id="RMNEDNQ"/>